<dbReference type="AlphaFoldDB" id="A0A0F9P7D5"/>
<accession>A0A0F9P7D5</accession>
<comment type="caution">
    <text evidence="1">The sequence shown here is derived from an EMBL/GenBank/DDBJ whole genome shotgun (WGS) entry which is preliminary data.</text>
</comment>
<gene>
    <name evidence="1" type="ORF">LCGC14_1172800</name>
</gene>
<dbReference type="InterPro" id="IPR029062">
    <property type="entry name" value="Class_I_gatase-like"/>
</dbReference>
<proteinExistence type="predicted"/>
<sequence>DSFAAALYRDNIFAAQFHPEKSQRSGLQLLENFVNWDGQS</sequence>
<organism evidence="1">
    <name type="scientific">marine sediment metagenome</name>
    <dbReference type="NCBI Taxonomy" id="412755"/>
    <lineage>
        <taxon>unclassified sequences</taxon>
        <taxon>metagenomes</taxon>
        <taxon>ecological metagenomes</taxon>
    </lineage>
</organism>
<protein>
    <submittedName>
        <fullName evidence="1">Uncharacterized protein</fullName>
    </submittedName>
</protein>
<evidence type="ECO:0000313" key="1">
    <source>
        <dbReference type="EMBL" id="KKM96955.1"/>
    </source>
</evidence>
<dbReference type="PROSITE" id="PS51273">
    <property type="entry name" value="GATASE_TYPE_1"/>
    <property type="match status" value="1"/>
</dbReference>
<name>A0A0F9P7D5_9ZZZZ</name>
<reference evidence="1" key="1">
    <citation type="journal article" date="2015" name="Nature">
        <title>Complex archaea that bridge the gap between prokaryotes and eukaryotes.</title>
        <authorList>
            <person name="Spang A."/>
            <person name="Saw J.H."/>
            <person name="Jorgensen S.L."/>
            <person name="Zaremba-Niedzwiedzka K."/>
            <person name="Martijn J."/>
            <person name="Lind A.E."/>
            <person name="van Eijk R."/>
            <person name="Schleper C."/>
            <person name="Guy L."/>
            <person name="Ettema T.J."/>
        </authorList>
    </citation>
    <scope>NUCLEOTIDE SEQUENCE</scope>
</reference>
<dbReference type="Gene3D" id="3.40.50.880">
    <property type="match status" value="1"/>
</dbReference>
<dbReference type="EMBL" id="LAZR01005811">
    <property type="protein sequence ID" value="KKM96955.1"/>
    <property type="molecule type" value="Genomic_DNA"/>
</dbReference>
<feature type="non-terminal residue" evidence="1">
    <location>
        <position position="1"/>
    </location>
</feature>
<dbReference type="SUPFAM" id="SSF52317">
    <property type="entry name" value="Class I glutamine amidotransferase-like"/>
    <property type="match status" value="1"/>
</dbReference>